<dbReference type="RefSeq" id="WP_158342852.1">
    <property type="nucleotide sequence ID" value="NZ_JAHQCW010000003.1"/>
</dbReference>
<evidence type="ECO:0000259" key="1">
    <source>
        <dbReference type="Pfam" id="PF09359"/>
    </source>
</evidence>
<feature type="domain" description="VTC" evidence="1">
    <location>
        <begin position="69"/>
        <end position="165"/>
    </location>
</feature>
<name>A0A949JVI6_9FIRM</name>
<comment type="caution">
    <text evidence="2">The sequence shown here is derived from an EMBL/GenBank/DDBJ whole genome shotgun (WGS) entry which is preliminary data.</text>
</comment>
<dbReference type="Pfam" id="PF09359">
    <property type="entry name" value="VTC"/>
    <property type="match status" value="1"/>
</dbReference>
<dbReference type="AlphaFoldDB" id="A0A949JVI6"/>
<protein>
    <recommendedName>
        <fullName evidence="1">VTC domain-containing protein</fullName>
    </recommendedName>
</protein>
<reference evidence="2" key="1">
    <citation type="submission" date="2021-06" db="EMBL/GenBank/DDBJ databases">
        <title>Description of novel taxa of the family Lachnospiraceae.</title>
        <authorList>
            <person name="Chaplin A.V."/>
            <person name="Sokolova S.R."/>
            <person name="Pikina A.P."/>
            <person name="Korzhanova M."/>
            <person name="Belova V."/>
            <person name="Korostin D."/>
            <person name="Efimov B.A."/>
        </authorList>
    </citation>
    <scope>NUCLEOTIDE SEQUENCE</scope>
    <source>
        <strain evidence="2">ASD5720</strain>
    </source>
</reference>
<keyword evidence="3" id="KW-1185">Reference proteome</keyword>
<evidence type="ECO:0000313" key="3">
    <source>
        <dbReference type="Proteomes" id="UP000712157"/>
    </source>
</evidence>
<organism evidence="2 3">
    <name type="scientific">Diplocloster agilis</name>
    <dbReference type="NCBI Taxonomy" id="2850323"/>
    <lineage>
        <taxon>Bacteria</taxon>
        <taxon>Bacillati</taxon>
        <taxon>Bacillota</taxon>
        <taxon>Clostridia</taxon>
        <taxon>Lachnospirales</taxon>
        <taxon>Lachnospiraceae</taxon>
        <taxon>Diplocloster</taxon>
    </lineage>
</organism>
<gene>
    <name evidence="2" type="ORF">KTH89_02655</name>
</gene>
<dbReference type="InterPro" id="IPR018966">
    <property type="entry name" value="VTC_domain"/>
</dbReference>
<dbReference type="EMBL" id="JAHQCW010000003">
    <property type="protein sequence ID" value="MBU9735419.1"/>
    <property type="molecule type" value="Genomic_DNA"/>
</dbReference>
<proteinExistence type="predicted"/>
<dbReference type="Proteomes" id="UP000712157">
    <property type="component" value="Unassembled WGS sequence"/>
</dbReference>
<evidence type="ECO:0000313" key="2">
    <source>
        <dbReference type="EMBL" id="MBU9735419.1"/>
    </source>
</evidence>
<sequence length="215" mass="25494">MKYTTYYEDSCMIGYSSYEQMKAMVERENPNGILEHVKVRKLKFENTEIENQRLAGDEGIPLYSICLKNLDENRLYLEKKSWQNHVTYKSYTKLTREECEKILNGDLEWMKTHKKSLCRDFYLQYTINNLRPTRVREYEREIGKCKDNNYITFNLNIRTALDKNVDLFAEEIDMMDCLSEDKVAVSYKKETKIPRVIANVLHIGNEQLNELATAL</sequence>
<accession>A0A949JVI6</accession>